<keyword evidence="4" id="KW-0929">Antimicrobial</keyword>
<dbReference type="PANTHER" id="PTHR16877">
    <property type="entry name" value="HEPCIDIN"/>
    <property type="match status" value="1"/>
</dbReference>
<gene>
    <name evidence="11" type="primary">LOC114448883</name>
</gene>
<dbReference type="RefSeq" id="XP_028281903.1">
    <property type="nucleotide sequence ID" value="XM_028426102.1"/>
</dbReference>
<keyword evidence="7" id="KW-0044">Antibiotic</keyword>
<evidence type="ECO:0000256" key="9">
    <source>
        <dbReference type="SAM" id="SignalP"/>
    </source>
</evidence>
<dbReference type="InterPro" id="IPR010500">
    <property type="entry name" value="Hepcidin"/>
</dbReference>
<evidence type="ECO:0000256" key="2">
    <source>
        <dbReference type="ARBA" id="ARBA00008022"/>
    </source>
</evidence>
<sequence>MKPISVAVAVAVVLTVVCIQQSSAMFFEGQDLEVEMKNDHSLGEQEQESAMGHTTMAYSYDPKRVKCRFCCGCCRLRGCGVCCRWRKAPQDSKTNI</sequence>
<keyword evidence="3" id="KW-0964">Secreted</keyword>
<evidence type="ECO:0000313" key="11">
    <source>
        <dbReference type="RefSeq" id="XP_028281903.1"/>
    </source>
</evidence>
<dbReference type="GO" id="GO:0005576">
    <property type="term" value="C:extracellular region"/>
    <property type="evidence" value="ECO:0007669"/>
    <property type="project" value="UniProtKB-SubCell"/>
</dbReference>
<dbReference type="InParanoid" id="A0A6P7JY46"/>
<keyword evidence="8" id="KW-1015">Disulfide bond</keyword>
<evidence type="ECO:0000256" key="7">
    <source>
        <dbReference type="ARBA" id="ARBA00023022"/>
    </source>
</evidence>
<dbReference type="AlphaFoldDB" id="A0A6P7JY46"/>
<evidence type="ECO:0000256" key="5">
    <source>
        <dbReference type="ARBA" id="ARBA00022702"/>
    </source>
</evidence>
<comment type="similarity">
    <text evidence="2">Belongs to the hepcidin family.</text>
</comment>
<dbReference type="GO" id="GO:0005179">
    <property type="term" value="F:hormone activity"/>
    <property type="evidence" value="ECO:0007669"/>
    <property type="project" value="UniProtKB-KW"/>
</dbReference>
<reference evidence="11" key="1">
    <citation type="submission" date="2025-08" db="UniProtKB">
        <authorList>
            <consortium name="RefSeq"/>
        </authorList>
    </citation>
    <scope>IDENTIFICATION</scope>
</reference>
<dbReference type="Pfam" id="PF06446">
    <property type="entry name" value="Hepcidin"/>
    <property type="match status" value="1"/>
</dbReference>
<keyword evidence="10" id="KW-1185">Reference proteome</keyword>
<evidence type="ECO:0000313" key="10">
    <source>
        <dbReference type="Proteomes" id="UP000515145"/>
    </source>
</evidence>
<organism evidence="10 11">
    <name type="scientific">Parambassis ranga</name>
    <name type="common">Indian glassy fish</name>
    <dbReference type="NCBI Taxonomy" id="210632"/>
    <lineage>
        <taxon>Eukaryota</taxon>
        <taxon>Metazoa</taxon>
        <taxon>Chordata</taxon>
        <taxon>Craniata</taxon>
        <taxon>Vertebrata</taxon>
        <taxon>Euteleostomi</taxon>
        <taxon>Actinopterygii</taxon>
        <taxon>Neopterygii</taxon>
        <taxon>Teleostei</taxon>
        <taxon>Neoteleostei</taxon>
        <taxon>Acanthomorphata</taxon>
        <taxon>Ovalentaria</taxon>
        <taxon>Ambassidae</taxon>
        <taxon>Parambassis</taxon>
    </lineage>
</organism>
<evidence type="ECO:0000256" key="4">
    <source>
        <dbReference type="ARBA" id="ARBA00022529"/>
    </source>
</evidence>
<feature type="signal peptide" evidence="9">
    <location>
        <begin position="1"/>
        <end position="24"/>
    </location>
</feature>
<evidence type="ECO:0000256" key="1">
    <source>
        <dbReference type="ARBA" id="ARBA00004613"/>
    </source>
</evidence>
<evidence type="ECO:0000256" key="3">
    <source>
        <dbReference type="ARBA" id="ARBA00022525"/>
    </source>
</evidence>
<accession>A0A6P7JY46</accession>
<protein>
    <submittedName>
        <fullName evidence="11">Hepcidin-like</fullName>
    </submittedName>
</protein>
<comment type="subcellular location">
    <subcellularLocation>
        <location evidence="1">Secreted</location>
    </subcellularLocation>
</comment>
<dbReference type="GeneID" id="114448883"/>
<feature type="chain" id="PRO_5028129877" evidence="9">
    <location>
        <begin position="25"/>
        <end position="96"/>
    </location>
</feature>
<evidence type="ECO:0000256" key="6">
    <source>
        <dbReference type="ARBA" id="ARBA00022729"/>
    </source>
</evidence>
<evidence type="ECO:0000256" key="8">
    <source>
        <dbReference type="ARBA" id="ARBA00023157"/>
    </source>
</evidence>
<proteinExistence type="inferred from homology"/>
<dbReference type="GO" id="GO:0042742">
    <property type="term" value="P:defense response to bacterium"/>
    <property type="evidence" value="ECO:0007669"/>
    <property type="project" value="UniProtKB-KW"/>
</dbReference>
<name>A0A6P7JY46_9TELE</name>
<keyword evidence="6 9" id="KW-0732">Signal</keyword>
<dbReference type="GO" id="GO:0006879">
    <property type="term" value="P:intracellular iron ion homeostasis"/>
    <property type="evidence" value="ECO:0007669"/>
    <property type="project" value="InterPro"/>
</dbReference>
<dbReference type="Proteomes" id="UP000515145">
    <property type="component" value="Chromosome 16"/>
</dbReference>
<dbReference type="PANTHER" id="PTHR16877:SF0">
    <property type="entry name" value="HEPCIDIN"/>
    <property type="match status" value="1"/>
</dbReference>
<keyword evidence="5" id="KW-0372">Hormone</keyword>